<gene>
    <name evidence="1" type="ORF">DQ384_37585</name>
</gene>
<evidence type="ECO:0000313" key="2">
    <source>
        <dbReference type="Proteomes" id="UP000253094"/>
    </source>
</evidence>
<reference evidence="1 2" key="1">
    <citation type="submission" date="2018-06" db="EMBL/GenBank/DDBJ databases">
        <title>Sphaerisporangium craniellae sp. nov., isolated from a marine sponge in the South China Sea.</title>
        <authorList>
            <person name="Li L."/>
        </authorList>
    </citation>
    <scope>NUCLEOTIDE SEQUENCE [LARGE SCALE GENOMIC DNA]</scope>
    <source>
        <strain evidence="1 2">CCTCC AA 208026</strain>
    </source>
</reference>
<keyword evidence="2" id="KW-1185">Reference proteome</keyword>
<evidence type="ECO:0000313" key="1">
    <source>
        <dbReference type="EMBL" id="RCG20075.1"/>
    </source>
</evidence>
<dbReference type="OrthoDB" id="3540654at2"/>
<organism evidence="1 2">
    <name type="scientific">Sphaerisporangium album</name>
    <dbReference type="NCBI Taxonomy" id="509200"/>
    <lineage>
        <taxon>Bacteria</taxon>
        <taxon>Bacillati</taxon>
        <taxon>Actinomycetota</taxon>
        <taxon>Actinomycetes</taxon>
        <taxon>Streptosporangiales</taxon>
        <taxon>Streptosporangiaceae</taxon>
        <taxon>Sphaerisporangium</taxon>
    </lineage>
</organism>
<proteinExistence type="predicted"/>
<dbReference type="EMBL" id="QOIL01000033">
    <property type="protein sequence ID" value="RCG20075.1"/>
    <property type="molecule type" value="Genomic_DNA"/>
</dbReference>
<dbReference type="RefSeq" id="WP_114033652.1">
    <property type="nucleotide sequence ID" value="NZ_QOIL01000033.1"/>
</dbReference>
<accession>A0A367ER51</accession>
<name>A0A367ER51_9ACTN</name>
<comment type="caution">
    <text evidence="1">The sequence shown here is derived from an EMBL/GenBank/DDBJ whole genome shotgun (WGS) entry which is preliminary data.</text>
</comment>
<dbReference type="AlphaFoldDB" id="A0A367ER51"/>
<protein>
    <submittedName>
        <fullName evidence="1">Uncharacterized protein</fullName>
    </submittedName>
</protein>
<sequence length="68" mass="7516">MTSLSVILYGLVCPACETEDELWHDTVRGVVECRACGDRNVVGEDDPGRPESYGFDLYDGGGWDRAYV</sequence>
<dbReference type="Proteomes" id="UP000253094">
    <property type="component" value="Unassembled WGS sequence"/>
</dbReference>